<evidence type="ECO:0000256" key="10">
    <source>
        <dbReference type="ARBA" id="ARBA00042242"/>
    </source>
</evidence>
<dbReference type="NCBIfam" id="TIGR00877">
    <property type="entry name" value="purD"/>
    <property type="match status" value="1"/>
</dbReference>
<dbReference type="InterPro" id="IPR000115">
    <property type="entry name" value="PRibGlycinamide_synth"/>
</dbReference>
<dbReference type="PROSITE" id="PS00184">
    <property type="entry name" value="GARS"/>
    <property type="match status" value="1"/>
</dbReference>
<dbReference type="SUPFAM" id="SSF56059">
    <property type="entry name" value="Glutathione synthetase ATP-binding domain-like"/>
    <property type="match status" value="1"/>
</dbReference>
<name>A0ABW0NXU9_9HYPH</name>
<evidence type="ECO:0000256" key="11">
    <source>
        <dbReference type="ARBA" id="ARBA00042864"/>
    </source>
</evidence>
<sequence>MKILLIGSGGREHALAWAISASPLCDRLFIAPGNPGTAQCGENVVLDIADHAAVASFCKLQGVSFVVVGPEGPLVAGLADDLAAAGLKVFGPSKAAAQLEGSKAFTKELCAEFGIPTAGFGRFADAASAKAYVAAKGAPIVIKADGLAAGKGVVMAETLEEANEAIDMMFGGGLGAAGAEVVIEEWMIGEEASFFALCDGTNALPLASAQDHKRVGDGDTGPNTGGMGAYSPAPVMTPAMEARVMKEIIAPTLAGMAQRGTPFKGVLFAGLMITAQGPKLIEYNVRFGDPECEVLMPRLRSDIVPALLAACDGVLDQITLRWSDEAALTVVLAARGYPAQPETGSVIRNIDKAAALDDVLVFHAGTKQEATGALLAAGGRVLNVVALGKTVSEAQARAYRGVDAIDWPDGFCRRDIGWQAVKREREG</sequence>
<gene>
    <name evidence="12 15" type="primary">purD</name>
    <name evidence="15" type="ORF">ACFPN9_04125</name>
</gene>
<dbReference type="Pfam" id="PF02844">
    <property type="entry name" value="GARS_N"/>
    <property type="match status" value="1"/>
</dbReference>
<evidence type="ECO:0000256" key="5">
    <source>
        <dbReference type="ARBA" id="ARBA00022598"/>
    </source>
</evidence>
<dbReference type="EC" id="6.3.4.13" evidence="4 12"/>
<evidence type="ECO:0000256" key="8">
    <source>
        <dbReference type="ARBA" id="ARBA00022840"/>
    </source>
</evidence>
<feature type="domain" description="ATP-grasp" evidence="14">
    <location>
        <begin position="107"/>
        <end position="312"/>
    </location>
</feature>
<protein>
    <recommendedName>
        <fullName evidence="4 12">Phosphoribosylamine--glycine ligase</fullName>
        <ecNumber evidence="4 12">6.3.4.13</ecNumber>
    </recommendedName>
    <alternativeName>
        <fullName evidence="12">GARS</fullName>
    </alternativeName>
    <alternativeName>
        <fullName evidence="10 12">Glycinamide ribonucleotide synthetase</fullName>
    </alternativeName>
    <alternativeName>
        <fullName evidence="11 12">Phosphoribosylglycinamide synthetase</fullName>
    </alternativeName>
</protein>
<evidence type="ECO:0000256" key="13">
    <source>
        <dbReference type="PROSITE-ProRule" id="PRU00409"/>
    </source>
</evidence>
<evidence type="ECO:0000256" key="1">
    <source>
        <dbReference type="ARBA" id="ARBA00001936"/>
    </source>
</evidence>
<dbReference type="Gene3D" id="3.30.1490.20">
    <property type="entry name" value="ATP-grasp fold, A domain"/>
    <property type="match status" value="1"/>
</dbReference>
<dbReference type="Gene3D" id="3.30.470.20">
    <property type="entry name" value="ATP-grasp fold, B domain"/>
    <property type="match status" value="1"/>
</dbReference>
<keyword evidence="8 13" id="KW-0067">ATP-binding</keyword>
<dbReference type="InterPro" id="IPR037123">
    <property type="entry name" value="PRibGlycinamide_synth_C_sf"/>
</dbReference>
<dbReference type="RefSeq" id="WP_066721019.1">
    <property type="nucleotide sequence ID" value="NZ_JBHSLU010000007.1"/>
</dbReference>
<evidence type="ECO:0000313" key="16">
    <source>
        <dbReference type="Proteomes" id="UP001596060"/>
    </source>
</evidence>
<comment type="pathway">
    <text evidence="3 12">Purine metabolism; IMP biosynthesis via de novo pathway; N(1)-(5-phospho-D-ribosyl)glycinamide from 5-phospho-alpha-D-ribose 1-diphosphate: step 2/2.</text>
</comment>
<evidence type="ECO:0000256" key="2">
    <source>
        <dbReference type="ARBA" id="ARBA00001946"/>
    </source>
</evidence>
<comment type="similarity">
    <text evidence="9 12">Belongs to the GARS family.</text>
</comment>
<evidence type="ECO:0000259" key="14">
    <source>
        <dbReference type="PROSITE" id="PS50975"/>
    </source>
</evidence>
<organism evidence="15 16">
    <name type="scientific">Bosea massiliensis</name>
    <dbReference type="NCBI Taxonomy" id="151419"/>
    <lineage>
        <taxon>Bacteria</taxon>
        <taxon>Pseudomonadati</taxon>
        <taxon>Pseudomonadota</taxon>
        <taxon>Alphaproteobacteria</taxon>
        <taxon>Hyphomicrobiales</taxon>
        <taxon>Boseaceae</taxon>
        <taxon>Bosea</taxon>
    </lineage>
</organism>
<proteinExistence type="inferred from homology"/>
<evidence type="ECO:0000256" key="6">
    <source>
        <dbReference type="ARBA" id="ARBA00022741"/>
    </source>
</evidence>
<dbReference type="SUPFAM" id="SSF51246">
    <property type="entry name" value="Rudiment single hybrid motif"/>
    <property type="match status" value="1"/>
</dbReference>
<comment type="caution">
    <text evidence="15">The sequence shown here is derived from an EMBL/GenBank/DDBJ whole genome shotgun (WGS) entry which is preliminary data.</text>
</comment>
<dbReference type="HAMAP" id="MF_00138">
    <property type="entry name" value="GARS"/>
    <property type="match status" value="1"/>
</dbReference>
<dbReference type="PANTHER" id="PTHR43472:SF1">
    <property type="entry name" value="PHOSPHORIBOSYLAMINE--GLYCINE LIGASE, CHLOROPLASTIC"/>
    <property type="match status" value="1"/>
</dbReference>
<keyword evidence="7 12" id="KW-0658">Purine biosynthesis</keyword>
<comment type="catalytic activity">
    <reaction evidence="12">
        <text>5-phospho-beta-D-ribosylamine + glycine + ATP = N(1)-(5-phospho-beta-D-ribosyl)glycinamide + ADP + phosphate + H(+)</text>
        <dbReference type="Rhea" id="RHEA:17453"/>
        <dbReference type="ChEBI" id="CHEBI:15378"/>
        <dbReference type="ChEBI" id="CHEBI:30616"/>
        <dbReference type="ChEBI" id="CHEBI:43474"/>
        <dbReference type="ChEBI" id="CHEBI:57305"/>
        <dbReference type="ChEBI" id="CHEBI:58681"/>
        <dbReference type="ChEBI" id="CHEBI:143788"/>
        <dbReference type="ChEBI" id="CHEBI:456216"/>
        <dbReference type="EC" id="6.3.4.13"/>
    </reaction>
</comment>
<dbReference type="PROSITE" id="PS50975">
    <property type="entry name" value="ATP_GRASP"/>
    <property type="match status" value="1"/>
</dbReference>
<dbReference type="InterPro" id="IPR013815">
    <property type="entry name" value="ATP_grasp_subdomain_1"/>
</dbReference>
<dbReference type="Proteomes" id="UP001596060">
    <property type="component" value="Unassembled WGS sequence"/>
</dbReference>
<evidence type="ECO:0000256" key="3">
    <source>
        <dbReference type="ARBA" id="ARBA00005174"/>
    </source>
</evidence>
<dbReference type="InterPro" id="IPR011761">
    <property type="entry name" value="ATP-grasp"/>
</dbReference>
<dbReference type="EMBL" id="JBHSLU010000007">
    <property type="protein sequence ID" value="MFC5504439.1"/>
    <property type="molecule type" value="Genomic_DNA"/>
</dbReference>
<dbReference type="InterPro" id="IPR011054">
    <property type="entry name" value="Rudment_hybrid_motif"/>
</dbReference>
<comment type="cofactor">
    <cofactor evidence="1">
        <name>Mn(2+)</name>
        <dbReference type="ChEBI" id="CHEBI:29035"/>
    </cofactor>
</comment>
<evidence type="ECO:0000256" key="4">
    <source>
        <dbReference type="ARBA" id="ARBA00013255"/>
    </source>
</evidence>
<dbReference type="Pfam" id="PF02843">
    <property type="entry name" value="GARS_C"/>
    <property type="match status" value="1"/>
</dbReference>
<dbReference type="Gene3D" id="3.40.50.20">
    <property type="match status" value="1"/>
</dbReference>
<reference evidence="16" key="1">
    <citation type="journal article" date="2019" name="Int. J. Syst. Evol. Microbiol.">
        <title>The Global Catalogue of Microorganisms (GCM) 10K type strain sequencing project: providing services to taxonomists for standard genome sequencing and annotation.</title>
        <authorList>
            <consortium name="The Broad Institute Genomics Platform"/>
            <consortium name="The Broad Institute Genome Sequencing Center for Infectious Disease"/>
            <person name="Wu L."/>
            <person name="Ma J."/>
        </authorList>
    </citation>
    <scope>NUCLEOTIDE SEQUENCE [LARGE SCALE GENOMIC DNA]</scope>
    <source>
        <strain evidence="16">CCUG 43117</strain>
    </source>
</reference>
<dbReference type="Gene3D" id="3.90.600.10">
    <property type="entry name" value="Phosphoribosylglycinamide synthetase, C-terminal domain"/>
    <property type="match status" value="1"/>
</dbReference>
<dbReference type="PANTHER" id="PTHR43472">
    <property type="entry name" value="PHOSPHORIBOSYLAMINE--GLYCINE LIGASE"/>
    <property type="match status" value="1"/>
</dbReference>
<dbReference type="SMART" id="SM01209">
    <property type="entry name" value="GARS_A"/>
    <property type="match status" value="1"/>
</dbReference>
<dbReference type="InterPro" id="IPR020562">
    <property type="entry name" value="PRibGlycinamide_synth_N"/>
</dbReference>
<dbReference type="InterPro" id="IPR020559">
    <property type="entry name" value="PRibGlycinamide_synth_CS"/>
</dbReference>
<dbReference type="SMART" id="SM01210">
    <property type="entry name" value="GARS_C"/>
    <property type="match status" value="1"/>
</dbReference>
<evidence type="ECO:0000256" key="9">
    <source>
        <dbReference type="ARBA" id="ARBA00038345"/>
    </source>
</evidence>
<evidence type="ECO:0000256" key="12">
    <source>
        <dbReference type="HAMAP-Rule" id="MF_00138"/>
    </source>
</evidence>
<dbReference type="InterPro" id="IPR020560">
    <property type="entry name" value="PRibGlycinamide_synth_C-dom"/>
</dbReference>
<evidence type="ECO:0000313" key="15">
    <source>
        <dbReference type="EMBL" id="MFC5504439.1"/>
    </source>
</evidence>
<accession>A0ABW0NXU9</accession>
<comment type="cofactor">
    <cofactor evidence="2">
        <name>Mg(2+)</name>
        <dbReference type="ChEBI" id="CHEBI:18420"/>
    </cofactor>
</comment>
<keyword evidence="6 13" id="KW-0547">Nucleotide-binding</keyword>
<dbReference type="GO" id="GO:0004637">
    <property type="term" value="F:phosphoribosylamine-glycine ligase activity"/>
    <property type="evidence" value="ECO:0007669"/>
    <property type="project" value="UniProtKB-EC"/>
</dbReference>
<dbReference type="InterPro" id="IPR016185">
    <property type="entry name" value="PreATP-grasp_dom_sf"/>
</dbReference>
<dbReference type="Pfam" id="PF01071">
    <property type="entry name" value="GARS_A"/>
    <property type="match status" value="1"/>
</dbReference>
<dbReference type="InterPro" id="IPR020561">
    <property type="entry name" value="PRibGlycinamid_synth_ATP-grasp"/>
</dbReference>
<keyword evidence="16" id="KW-1185">Reference proteome</keyword>
<evidence type="ECO:0000256" key="7">
    <source>
        <dbReference type="ARBA" id="ARBA00022755"/>
    </source>
</evidence>
<dbReference type="SUPFAM" id="SSF52440">
    <property type="entry name" value="PreATP-grasp domain"/>
    <property type="match status" value="1"/>
</dbReference>
<keyword evidence="5 12" id="KW-0436">Ligase</keyword>